<dbReference type="Proteomes" id="UP000499080">
    <property type="component" value="Unassembled WGS sequence"/>
</dbReference>
<sequence length="105" mass="11311">MQCVDLKKKLINASGACDLLLLLVGSLPLRFYKAINPVGWAGSGWVVLHHTSGRTFGPYGFNDQARLQGGSSVESGFEPEALLPPSSRPYHQATAAPRIDCLTRS</sequence>
<evidence type="ECO:0000313" key="4">
    <source>
        <dbReference type="Proteomes" id="UP000499080"/>
    </source>
</evidence>
<dbReference type="EMBL" id="BGPR01093298">
    <property type="protein sequence ID" value="GBM30439.1"/>
    <property type="molecule type" value="Genomic_DNA"/>
</dbReference>
<reference evidence="2 4" key="1">
    <citation type="journal article" date="2019" name="Sci. Rep.">
        <title>Orb-weaving spider Araneus ventricosus genome elucidates the spidroin gene catalogue.</title>
        <authorList>
            <person name="Kono N."/>
            <person name="Nakamura H."/>
            <person name="Ohtoshi R."/>
            <person name="Moran D.A.P."/>
            <person name="Shinohara A."/>
            <person name="Yoshida Y."/>
            <person name="Fujiwara M."/>
            <person name="Mori M."/>
            <person name="Tomita M."/>
            <person name="Arakawa K."/>
        </authorList>
    </citation>
    <scope>NUCLEOTIDE SEQUENCE [LARGE SCALE GENOMIC DNA]</scope>
</reference>
<evidence type="ECO:0000256" key="1">
    <source>
        <dbReference type="SAM" id="MobiDB-lite"/>
    </source>
</evidence>
<comment type="caution">
    <text evidence="2">The sequence shown here is derived from an EMBL/GenBank/DDBJ whole genome shotgun (WGS) entry which is preliminary data.</text>
</comment>
<dbReference type="AlphaFoldDB" id="A0A4Y2EJR4"/>
<proteinExistence type="predicted"/>
<name>A0A4Y2EJR4_ARAVE</name>
<evidence type="ECO:0000313" key="3">
    <source>
        <dbReference type="EMBL" id="GBM30439.1"/>
    </source>
</evidence>
<evidence type="ECO:0000313" key="2">
    <source>
        <dbReference type="EMBL" id="GBM29442.1"/>
    </source>
</evidence>
<dbReference type="EMBL" id="BGPR01093041">
    <property type="protein sequence ID" value="GBM29442.1"/>
    <property type="molecule type" value="Genomic_DNA"/>
</dbReference>
<keyword evidence="4" id="KW-1185">Reference proteome</keyword>
<feature type="region of interest" description="Disordered" evidence="1">
    <location>
        <begin position="70"/>
        <end position="92"/>
    </location>
</feature>
<gene>
    <name evidence="2" type="ORF">AVEN_36372_1</name>
    <name evidence="3" type="ORF">AVEN_63097_1</name>
</gene>
<accession>A0A4Y2EJR4</accession>
<protein>
    <submittedName>
        <fullName evidence="2">Uncharacterized protein</fullName>
    </submittedName>
</protein>
<organism evidence="2 4">
    <name type="scientific">Araneus ventricosus</name>
    <name type="common">Orbweaver spider</name>
    <name type="synonym">Epeira ventricosa</name>
    <dbReference type="NCBI Taxonomy" id="182803"/>
    <lineage>
        <taxon>Eukaryota</taxon>
        <taxon>Metazoa</taxon>
        <taxon>Ecdysozoa</taxon>
        <taxon>Arthropoda</taxon>
        <taxon>Chelicerata</taxon>
        <taxon>Arachnida</taxon>
        <taxon>Araneae</taxon>
        <taxon>Araneomorphae</taxon>
        <taxon>Entelegynae</taxon>
        <taxon>Araneoidea</taxon>
        <taxon>Araneidae</taxon>
        <taxon>Araneus</taxon>
    </lineage>
</organism>